<evidence type="ECO:0000313" key="2">
    <source>
        <dbReference type="Proteomes" id="UP001163324"/>
    </source>
</evidence>
<gene>
    <name evidence="1" type="ORF">N3K66_007217</name>
</gene>
<dbReference type="Proteomes" id="UP001163324">
    <property type="component" value="Chromosome 7"/>
</dbReference>
<name>A0ACC0UUM5_9HYPO</name>
<sequence>MMLLQPLIWGIVVGSGTALASQLFTPEIAPPDISEGCLAALTADVACSRLVARFRYGYFYSASTLNSTCSAECEKALRAYEASVVDACAEDTWAGYEDEGDAPVAWIPSVLNYQYSLTCLQDSGRWCNLVMGDAAAFADPGDGPLWYNDASGNGTEGNPCDLCAVLALRIQASVPFFEGPRIVSQSLYQSKTSSCSIKDLPMTTSSLPFSISDLPAPTPEPCAGTKYQIKPGDDCHSISLNEGISTGWLLTDNQLPAWCNDFPTEGELCLVNTCSVVTVEANATCGEIAGAGNATEVLLKAWNPILDAGCYNLEKMVGDQLCISPPGDEYEDPPEVTLAPTTASTPAPVPTDIADGTNQRCGRYHLVEKDEYCNQLVVKFGISLDDFFFLNPGLYQNCTNLFAQESYCIQAVGDINTYPGRPGWRPTVTTSVPFTSAIPEAPPSTTSAIVDLPSQLPLDPDTRTDCYRYFKGADYQDASVLEGTSWINQCQRVADVYGVSWDDFVLWNGGLGNISTTECAFDPDRRYCGKQYVGEAPEEPDLPTYEYPIREGAIDSCTEYADVPDDWGCDDIFSLYELTKAQFYEYNPEVGPDCNNLWPEMAYCIRAPGYTSPNPTSPGPTTTSVGPPAPTHTGQPANCNKWHVVEDGDSCGSVAAEYGITTDQFFKWNPAVSKDCVTNFWLGQAYCVGVGDRTPGPEPTEPPGDDDDDVPSPVQEGNAVEACNEYAQAQKDDFCGAFAERNNVSLQQLYTWNRVLKSDGSGCATSFWSGYWYCVGVKVEARLRPTSS</sequence>
<protein>
    <submittedName>
        <fullName evidence="1">Uncharacterized protein</fullName>
    </submittedName>
</protein>
<reference evidence="1" key="1">
    <citation type="submission" date="2022-10" db="EMBL/GenBank/DDBJ databases">
        <title>Complete Genome of Trichothecium roseum strain YXFP-22015, a Plant Pathogen Isolated from Citrus.</title>
        <authorList>
            <person name="Wang Y."/>
            <person name="Zhu L."/>
        </authorList>
    </citation>
    <scope>NUCLEOTIDE SEQUENCE</scope>
    <source>
        <strain evidence="1">YXFP-22015</strain>
    </source>
</reference>
<comment type="caution">
    <text evidence="1">The sequence shown here is derived from an EMBL/GenBank/DDBJ whole genome shotgun (WGS) entry which is preliminary data.</text>
</comment>
<keyword evidence="2" id="KW-1185">Reference proteome</keyword>
<organism evidence="1 2">
    <name type="scientific">Trichothecium roseum</name>
    <dbReference type="NCBI Taxonomy" id="47278"/>
    <lineage>
        <taxon>Eukaryota</taxon>
        <taxon>Fungi</taxon>
        <taxon>Dikarya</taxon>
        <taxon>Ascomycota</taxon>
        <taxon>Pezizomycotina</taxon>
        <taxon>Sordariomycetes</taxon>
        <taxon>Hypocreomycetidae</taxon>
        <taxon>Hypocreales</taxon>
        <taxon>Hypocreales incertae sedis</taxon>
        <taxon>Trichothecium</taxon>
    </lineage>
</organism>
<proteinExistence type="predicted"/>
<dbReference type="EMBL" id="CM047946">
    <property type="protein sequence ID" value="KAI9897361.1"/>
    <property type="molecule type" value="Genomic_DNA"/>
</dbReference>
<evidence type="ECO:0000313" key="1">
    <source>
        <dbReference type="EMBL" id="KAI9897361.1"/>
    </source>
</evidence>
<accession>A0ACC0UUM5</accession>